<accession>A0A923MKM8</accession>
<dbReference type="RefSeq" id="WP_187016191.1">
    <property type="nucleotide sequence ID" value="NZ_JACOQI010000028.1"/>
</dbReference>
<keyword evidence="1" id="KW-0472">Membrane</keyword>
<evidence type="ECO:0000313" key="3">
    <source>
        <dbReference type="Proteomes" id="UP000620327"/>
    </source>
</evidence>
<dbReference type="Proteomes" id="UP000620327">
    <property type="component" value="Unassembled WGS sequence"/>
</dbReference>
<keyword evidence="1" id="KW-0812">Transmembrane</keyword>
<gene>
    <name evidence="2" type="ORF">H8Z83_17180</name>
</gene>
<dbReference type="EMBL" id="JACOQI010000028">
    <property type="protein sequence ID" value="MBC5772023.1"/>
    <property type="molecule type" value="Genomic_DNA"/>
</dbReference>
<reference evidence="2" key="1">
    <citation type="submission" date="2020-08" db="EMBL/GenBank/DDBJ databases">
        <title>Genome public.</title>
        <authorList>
            <person name="Liu C."/>
            <person name="Sun Q."/>
        </authorList>
    </citation>
    <scope>NUCLEOTIDE SEQUENCE</scope>
    <source>
        <strain evidence="2">BX15</strain>
    </source>
</reference>
<keyword evidence="3" id="KW-1185">Reference proteome</keyword>
<feature type="transmembrane region" description="Helical" evidence="1">
    <location>
        <begin position="35"/>
        <end position="54"/>
    </location>
</feature>
<name>A0A923MKM8_9FIRM</name>
<protein>
    <submittedName>
        <fullName evidence="2">Uncharacterized protein</fullName>
    </submittedName>
</protein>
<sequence length="522" mass="56695">MKAERLFRAIGLVDEGLIEAAAETPAKKRPVWRRYAAAAACLMVLCGAGAVYLITGGFRGYGASAGGSGINNAGGAADAVTFMSYAGPVLPLTTAEENPGVTAERRTDWDFTPRTDPEGYDSQWGATVTDSYVLRNPTDTDVTLTLLYPIVGGIKDLLSIDPSVTVNGEKAETELVIGDYAGGFGGAGGGDTSTLNLRYPSQWTDYQALLDGGDYRETVTGTQIPADMPVTVYTFTDFEAPTEQYQAATQAVTFTADETRTTVLSYGFEGYGWDERTGEITYSYFVPDGQRRSKTDKKLIVIGTDLTGYTLQGYQDGGCDSGEEIEGVSCTVTRSETTLHETLLTLCREILDTMEENPGYYGWLSEAAEILNPETYCLLAERALEQYGLLSDKPVDRYDSGRLDELMDEVLSVDRVLYLKTEVTVPTGGTAEVTAQYWKAPSFDFACSGSEHRNLQGYDLMTTLDSTLAFTAQTASVTHAENVQITGQNIGFDPENGVTEVKLDPNQPHYYLEIQPVPKETD</sequence>
<evidence type="ECO:0000313" key="2">
    <source>
        <dbReference type="EMBL" id="MBC5772023.1"/>
    </source>
</evidence>
<dbReference type="AlphaFoldDB" id="A0A923MKM8"/>
<organism evidence="2 3">
    <name type="scientific">Dysosmobacter segnis</name>
    <dbReference type="NCBI Taxonomy" id="2763042"/>
    <lineage>
        <taxon>Bacteria</taxon>
        <taxon>Bacillati</taxon>
        <taxon>Bacillota</taxon>
        <taxon>Clostridia</taxon>
        <taxon>Eubacteriales</taxon>
        <taxon>Oscillospiraceae</taxon>
        <taxon>Dysosmobacter</taxon>
    </lineage>
</organism>
<comment type="caution">
    <text evidence="2">The sequence shown here is derived from an EMBL/GenBank/DDBJ whole genome shotgun (WGS) entry which is preliminary data.</text>
</comment>
<proteinExistence type="predicted"/>
<evidence type="ECO:0000256" key="1">
    <source>
        <dbReference type="SAM" id="Phobius"/>
    </source>
</evidence>
<keyword evidence="1" id="KW-1133">Transmembrane helix</keyword>